<dbReference type="EMBL" id="FORX01000021">
    <property type="protein sequence ID" value="SFK34816.1"/>
    <property type="molecule type" value="Genomic_DNA"/>
</dbReference>
<name>A0A1I3YUC7_9BACT</name>
<accession>A0A1I3YUC7</accession>
<proteinExistence type="predicted"/>
<keyword evidence="1" id="KW-0175">Coiled coil</keyword>
<feature type="coiled-coil region" evidence="1">
    <location>
        <begin position="231"/>
        <end position="258"/>
    </location>
</feature>
<dbReference type="Proteomes" id="UP000198635">
    <property type="component" value="Unassembled WGS sequence"/>
</dbReference>
<dbReference type="OrthoDB" id="6353266at2"/>
<organism evidence="3 4">
    <name type="scientific">Desulfomicrobium apsheronum</name>
    <dbReference type="NCBI Taxonomy" id="52560"/>
    <lineage>
        <taxon>Bacteria</taxon>
        <taxon>Pseudomonadati</taxon>
        <taxon>Thermodesulfobacteriota</taxon>
        <taxon>Desulfovibrionia</taxon>
        <taxon>Desulfovibrionales</taxon>
        <taxon>Desulfomicrobiaceae</taxon>
        <taxon>Desulfomicrobium</taxon>
    </lineage>
</organism>
<dbReference type="AlphaFoldDB" id="A0A1I3YUC7"/>
<evidence type="ECO:0000313" key="4">
    <source>
        <dbReference type="Proteomes" id="UP000198635"/>
    </source>
</evidence>
<dbReference type="Pfam" id="PF13503">
    <property type="entry name" value="DUF4123"/>
    <property type="match status" value="1"/>
</dbReference>
<dbReference type="InterPro" id="IPR025391">
    <property type="entry name" value="DUF4123"/>
</dbReference>
<dbReference type="STRING" id="52560.SAMN04488082_1218"/>
<evidence type="ECO:0000256" key="1">
    <source>
        <dbReference type="SAM" id="Coils"/>
    </source>
</evidence>
<feature type="domain" description="DUF4123" evidence="2">
    <location>
        <begin position="20"/>
        <end position="129"/>
    </location>
</feature>
<gene>
    <name evidence="3" type="ORF">SAMN04488082_1218</name>
</gene>
<evidence type="ECO:0000259" key="2">
    <source>
        <dbReference type="Pfam" id="PF13503"/>
    </source>
</evidence>
<keyword evidence="4" id="KW-1185">Reference proteome</keyword>
<sequence length="291" mass="33030">MSTVPTDWFRIQAERGLQPFLILEGASQDNAQQALHELEEAPDYAPLFAFIPALREALPVSPMLVRVTSSSPIVSWFLSEDRFSRLGLFLASNHDTESAAKLFAGRLFLKNEVDSHVLCRWHDPQVLCDCMMLSEGSIFPFVVQGFSSVLMHGHVADCMDAWTVCDIPERNVRWNETLPFAFMEALHEVRETRLLDWHIATLRGGVRQTVDTISTNKHGCDVRIFPRQSHAAVSQEEREAAQAELRALEAKYGITDQQDLFEARRLKTERRTTDMDALLHCQATPAHTRNI</sequence>
<reference evidence="4" key="1">
    <citation type="submission" date="2016-10" db="EMBL/GenBank/DDBJ databases">
        <authorList>
            <person name="Varghese N."/>
            <person name="Submissions S."/>
        </authorList>
    </citation>
    <scope>NUCLEOTIDE SEQUENCE [LARGE SCALE GENOMIC DNA]</scope>
    <source>
        <strain evidence="4">DSM 5918</strain>
    </source>
</reference>
<protein>
    <recommendedName>
        <fullName evidence="2">DUF4123 domain-containing protein</fullName>
    </recommendedName>
</protein>
<evidence type="ECO:0000313" key="3">
    <source>
        <dbReference type="EMBL" id="SFK34816.1"/>
    </source>
</evidence>
<dbReference type="RefSeq" id="WP_092378259.1">
    <property type="nucleotide sequence ID" value="NZ_FORX01000021.1"/>
</dbReference>